<dbReference type="PROSITE" id="PS51891">
    <property type="entry name" value="CENP_V_GFA"/>
    <property type="match status" value="1"/>
</dbReference>
<dbReference type="SUPFAM" id="SSF51316">
    <property type="entry name" value="Mss4-like"/>
    <property type="match status" value="1"/>
</dbReference>
<name>A0A507B6V5_9PEZI</name>
<dbReference type="Gene3D" id="2.170.150.70">
    <property type="match status" value="1"/>
</dbReference>
<evidence type="ECO:0000256" key="3">
    <source>
        <dbReference type="ARBA" id="ARBA00022833"/>
    </source>
</evidence>
<dbReference type="InParanoid" id="A0A507B6V5"/>
<dbReference type="RefSeq" id="XP_030997238.1">
    <property type="nucleotide sequence ID" value="XM_031135275.1"/>
</dbReference>
<proteinExistence type="inferred from homology"/>
<dbReference type="GO" id="GO:0046872">
    <property type="term" value="F:metal ion binding"/>
    <property type="evidence" value="ECO:0007669"/>
    <property type="project" value="UniProtKB-KW"/>
</dbReference>
<accession>A0A507B6V5</accession>
<feature type="non-terminal residue" evidence="6">
    <location>
        <position position="1"/>
    </location>
</feature>
<comment type="caution">
    <text evidence="6">The sequence shown here is derived from an EMBL/GenBank/DDBJ whole genome shotgun (WGS) entry which is preliminary data.</text>
</comment>
<keyword evidence="2" id="KW-0479">Metal-binding</keyword>
<evidence type="ECO:0000259" key="5">
    <source>
        <dbReference type="PROSITE" id="PS51891"/>
    </source>
</evidence>
<dbReference type="InterPro" id="IPR006913">
    <property type="entry name" value="CENP-V/GFA"/>
</dbReference>
<dbReference type="AlphaFoldDB" id="A0A507B6V5"/>
<evidence type="ECO:0000313" key="6">
    <source>
        <dbReference type="EMBL" id="TPX15527.1"/>
    </source>
</evidence>
<dbReference type="GO" id="GO:0016846">
    <property type="term" value="F:carbon-sulfur lyase activity"/>
    <property type="evidence" value="ECO:0007669"/>
    <property type="project" value="InterPro"/>
</dbReference>
<evidence type="ECO:0000256" key="4">
    <source>
        <dbReference type="SAM" id="MobiDB-lite"/>
    </source>
</evidence>
<reference evidence="6 7" key="1">
    <citation type="submission" date="2019-06" db="EMBL/GenBank/DDBJ databases">
        <title>Draft genome sequence of the filamentous fungus Phialemoniopsis curvata isolated from diesel fuel.</title>
        <authorList>
            <person name="Varaljay V.A."/>
            <person name="Lyon W.J."/>
            <person name="Crouch A.L."/>
            <person name="Drake C.E."/>
            <person name="Hollomon J.M."/>
            <person name="Nadeau L.J."/>
            <person name="Nunn H.S."/>
            <person name="Stevenson B.S."/>
            <person name="Bojanowski C.L."/>
            <person name="Crookes-Goodson W.J."/>
        </authorList>
    </citation>
    <scope>NUCLEOTIDE SEQUENCE [LARGE SCALE GENOMIC DNA]</scope>
    <source>
        <strain evidence="6 7">D216</strain>
    </source>
</reference>
<evidence type="ECO:0000256" key="2">
    <source>
        <dbReference type="ARBA" id="ARBA00022723"/>
    </source>
</evidence>
<feature type="region of interest" description="Disordered" evidence="4">
    <location>
        <begin position="1"/>
        <end position="22"/>
    </location>
</feature>
<dbReference type="EMBL" id="SKBQ01000213">
    <property type="protein sequence ID" value="TPX15527.1"/>
    <property type="molecule type" value="Genomic_DNA"/>
</dbReference>
<keyword evidence="3" id="KW-0862">Zinc</keyword>
<organism evidence="6 7">
    <name type="scientific">Thyridium curvatum</name>
    <dbReference type="NCBI Taxonomy" id="1093900"/>
    <lineage>
        <taxon>Eukaryota</taxon>
        <taxon>Fungi</taxon>
        <taxon>Dikarya</taxon>
        <taxon>Ascomycota</taxon>
        <taxon>Pezizomycotina</taxon>
        <taxon>Sordariomycetes</taxon>
        <taxon>Sordariomycetidae</taxon>
        <taxon>Thyridiales</taxon>
        <taxon>Thyridiaceae</taxon>
        <taxon>Thyridium</taxon>
    </lineage>
</organism>
<comment type="similarity">
    <text evidence="1">Belongs to the Gfa family.</text>
</comment>
<dbReference type="InterPro" id="IPR011057">
    <property type="entry name" value="Mss4-like_sf"/>
</dbReference>
<evidence type="ECO:0000313" key="7">
    <source>
        <dbReference type="Proteomes" id="UP000319257"/>
    </source>
</evidence>
<evidence type="ECO:0000256" key="1">
    <source>
        <dbReference type="ARBA" id="ARBA00005495"/>
    </source>
</evidence>
<dbReference type="Proteomes" id="UP000319257">
    <property type="component" value="Unassembled WGS sequence"/>
</dbReference>
<dbReference type="GeneID" id="41979882"/>
<protein>
    <recommendedName>
        <fullName evidence="5">CENP-V/GFA domain-containing protein</fullName>
    </recommendedName>
</protein>
<keyword evidence="7" id="KW-1185">Reference proteome</keyword>
<sequence>FDGSAIPPAWTPREYSGPEPAGGPKDGKLYHGSCHCGKVTIAARVNPLEKRNNEDEADRICECNCSVDQRTIPVVDQGGFMWIYPNKDEVVLRGREHASTYACGPRVFKRVSCKTCGVTLMNDLNELADAEVAALPEGARQYRAAWIDRRPVNVRVFDNVDHDTLRGLKTVRFDGYHFIPPPYAEP</sequence>
<gene>
    <name evidence="6" type="ORF">E0L32_012435</name>
</gene>
<feature type="domain" description="CENP-V/GFA" evidence="5">
    <location>
        <begin position="30"/>
        <end position="177"/>
    </location>
</feature>
<dbReference type="OrthoDB" id="2993351at2759"/>